<dbReference type="InterPro" id="IPR013761">
    <property type="entry name" value="SAM/pointed_sf"/>
</dbReference>
<dbReference type="CDD" id="cd09577">
    <property type="entry name" value="SAM_Ph1_2_3"/>
    <property type="match status" value="1"/>
</dbReference>
<feature type="region of interest" description="Disordered" evidence="8">
    <location>
        <begin position="638"/>
        <end position="684"/>
    </location>
</feature>
<dbReference type="Gene3D" id="1.10.150.50">
    <property type="entry name" value="Transcription Factor, Ets-1"/>
    <property type="match status" value="1"/>
</dbReference>
<dbReference type="InterPro" id="IPR012313">
    <property type="entry name" value="Znf_FCS"/>
</dbReference>
<evidence type="ECO:0000259" key="10">
    <source>
        <dbReference type="PROSITE" id="PS51024"/>
    </source>
</evidence>
<feature type="region of interest" description="Disordered" evidence="8">
    <location>
        <begin position="741"/>
        <end position="831"/>
    </location>
</feature>
<keyword evidence="5" id="KW-0238">DNA-binding</keyword>
<dbReference type="GO" id="GO:0045892">
    <property type="term" value="P:negative regulation of DNA-templated transcription"/>
    <property type="evidence" value="ECO:0007669"/>
    <property type="project" value="TreeGrafter"/>
</dbReference>
<dbReference type="PROSITE" id="PS50105">
    <property type="entry name" value="SAM_DOMAIN"/>
    <property type="match status" value="1"/>
</dbReference>
<evidence type="ECO:0000256" key="4">
    <source>
        <dbReference type="ARBA" id="ARBA00022833"/>
    </source>
</evidence>
<feature type="compositionally biased region" description="Acidic residues" evidence="8">
    <location>
        <begin position="656"/>
        <end position="681"/>
    </location>
</feature>
<feature type="compositionally biased region" description="Low complexity" evidence="8">
    <location>
        <begin position="16"/>
        <end position="28"/>
    </location>
</feature>
<dbReference type="CTD" id="80012"/>
<evidence type="ECO:0000256" key="5">
    <source>
        <dbReference type="ARBA" id="ARBA00023125"/>
    </source>
</evidence>
<dbReference type="GO" id="GO:0003677">
    <property type="term" value="F:DNA binding"/>
    <property type="evidence" value="ECO:0007669"/>
    <property type="project" value="UniProtKB-KW"/>
</dbReference>
<feature type="compositionally biased region" description="Basic residues" evidence="8">
    <location>
        <begin position="744"/>
        <end position="754"/>
    </location>
</feature>
<dbReference type="GO" id="GO:0008270">
    <property type="term" value="F:zinc ion binding"/>
    <property type="evidence" value="ECO:0007669"/>
    <property type="project" value="UniProtKB-KW"/>
</dbReference>
<dbReference type="InterPro" id="IPR038603">
    <property type="entry name" value="Znf_FCS_sf"/>
</dbReference>
<keyword evidence="6" id="KW-0539">Nucleus</keyword>
<proteinExistence type="predicted"/>
<feature type="compositionally biased region" description="Basic and acidic residues" evidence="8">
    <location>
        <begin position="498"/>
        <end position="507"/>
    </location>
</feature>
<feature type="compositionally biased region" description="Polar residues" evidence="8">
    <location>
        <begin position="121"/>
        <end position="132"/>
    </location>
</feature>
<feature type="domain" description="SAM" evidence="9">
    <location>
        <begin position="832"/>
        <end position="896"/>
    </location>
</feature>
<dbReference type="PANTHER" id="PTHR12247">
    <property type="entry name" value="POLYCOMB GROUP PROTEIN"/>
    <property type="match status" value="1"/>
</dbReference>
<evidence type="ECO:0000259" key="9">
    <source>
        <dbReference type="PROSITE" id="PS50105"/>
    </source>
</evidence>
<dbReference type="Pfam" id="PF00536">
    <property type="entry name" value="SAM_1"/>
    <property type="match status" value="1"/>
</dbReference>
<evidence type="ECO:0000256" key="6">
    <source>
        <dbReference type="ARBA" id="ARBA00023242"/>
    </source>
</evidence>
<evidence type="ECO:0000256" key="3">
    <source>
        <dbReference type="ARBA" id="ARBA00022771"/>
    </source>
</evidence>
<dbReference type="SUPFAM" id="SSF47769">
    <property type="entry name" value="SAM/Pointed domain"/>
    <property type="match status" value="1"/>
</dbReference>
<feature type="compositionally biased region" description="Basic and acidic residues" evidence="8">
    <location>
        <begin position="793"/>
        <end position="807"/>
    </location>
</feature>
<dbReference type="PROSITE" id="PS51024">
    <property type="entry name" value="ZF_FCS"/>
    <property type="match status" value="1"/>
</dbReference>
<evidence type="ECO:0000256" key="1">
    <source>
        <dbReference type="ARBA" id="ARBA00004123"/>
    </source>
</evidence>
<dbReference type="GeneID" id="105889511"/>
<dbReference type="Gene3D" id="3.30.60.160">
    <property type="match status" value="1"/>
</dbReference>
<feature type="region of interest" description="Disordered" evidence="8">
    <location>
        <begin position="1"/>
        <end position="50"/>
    </location>
</feature>
<dbReference type="AlphaFoldDB" id="A0A6P3VG70"/>
<comment type="subcellular location">
    <subcellularLocation>
        <location evidence="1">Nucleus</location>
    </subcellularLocation>
</comment>
<feature type="region of interest" description="Disordered" evidence="8">
    <location>
        <begin position="350"/>
        <end position="373"/>
    </location>
</feature>
<keyword evidence="3 7" id="KW-0863">Zinc-finger</keyword>
<dbReference type="Pfam" id="PF21319">
    <property type="entry name" value="zf-FCS_1"/>
    <property type="match status" value="1"/>
</dbReference>
<name>A0A6P3VG70_CLUHA</name>
<sequence length="896" mass="96034">MDRNSPGEMRGAAVNTSTTTISTTSTATNPARPSTPGRTQPLPPSPADRQAVQVIQQMVQRPQSTAAQYLQQMYAAQQQHILLQTAALQQQHVPVSQSLTTTQQPSQSVSRPSSSSPPSTNGSLPQSVSVSQTSITLSTTPLTAQSIGRIQSTCSTPAGGTISQQAMLLGNGSPTGSQAQMYLRTQMLILAPAATVAAVPSDLPAISPTSSQPISTQVQTLALRTHLPGALAQGVQLKPSLQGQMVAPSLPKMSISPLKSTQLPLASTESSGSDLGQLSSAHQLIAPSSLCPALVKHQLHCPLGPRGPHQLIIQQSASAHRQVQPIALRVTPLERPPPLSLQARTLPVPLPPAPAAQSQLGDVLPAATSTSEQPQSAALVSPTGSLAQAVRPLLQLGPLGASHYSTQSCGSTTVTTNLLSGALPSPPPASLQRLSLHSVQVLPVQSGQVLVSEEELPVAETLVQLPFQNLPPPQTVAVDLKMQSVSQTEAQSTAQGLKIEHKGVGAERDEDPSGVPRNWTHTPPTLSPSADMERGCEEDAPSQPEQCTAGLDPPCVPSSRSVIRSPEEPPLITSFPPPLHPAVVRSTSKPPATSLPESPEGQPSQAVVKPHILTHLIEGFVIHEGLEPFLVNRSSLTEDEQAALPESQEVTTNGDPEPDDGLMDVEDPENSSDSDMDDIPAEDEHLGDSLSDVLQCEFCGKRGYTHSFLRSKRFCSMTCVRRFNVSCTRRLGLLRAGRADRWPHRPMGKRGRPPRRADGISREHFLRQLPARLDGEEDDEDEPPGPMTTRLRRQAEREREQEHEREQRRRRRGRESFESDGLPAAQPNPSQWTVEQVCSYINSIPGCAELAEEFRSQEIDGQALLLLTEDHLVSAMNIKLGPALKICAQINTLKRP</sequence>
<dbReference type="Proteomes" id="UP000515152">
    <property type="component" value="Chromosome 22"/>
</dbReference>
<feature type="compositionally biased region" description="Basic and acidic residues" evidence="8">
    <location>
        <begin position="755"/>
        <end position="766"/>
    </location>
</feature>
<feature type="domain" description="FCS-type" evidence="10">
    <location>
        <begin position="687"/>
        <end position="721"/>
    </location>
</feature>
<dbReference type="InterPro" id="IPR050548">
    <property type="entry name" value="PcG_chromatin_remod_factors"/>
</dbReference>
<dbReference type="RefSeq" id="XP_012670818.2">
    <property type="nucleotide sequence ID" value="XM_012815364.3"/>
</dbReference>
<protein>
    <submittedName>
        <fullName evidence="12">Polyhomeotic-like protein 3 isoform X2</fullName>
    </submittedName>
</protein>
<dbReference type="PANTHER" id="PTHR12247:SF88">
    <property type="entry name" value="POLYHOMEOTIC-LIKE PROTEIN 3"/>
    <property type="match status" value="1"/>
</dbReference>
<organism evidence="11 12">
    <name type="scientific">Clupea harengus</name>
    <name type="common">Atlantic herring</name>
    <dbReference type="NCBI Taxonomy" id="7950"/>
    <lineage>
        <taxon>Eukaryota</taxon>
        <taxon>Metazoa</taxon>
        <taxon>Chordata</taxon>
        <taxon>Craniata</taxon>
        <taxon>Vertebrata</taxon>
        <taxon>Euteleostomi</taxon>
        <taxon>Actinopterygii</taxon>
        <taxon>Neopterygii</taxon>
        <taxon>Teleostei</taxon>
        <taxon>Clupei</taxon>
        <taxon>Clupeiformes</taxon>
        <taxon>Clupeoidei</taxon>
        <taxon>Clupeidae</taxon>
        <taxon>Clupea</taxon>
    </lineage>
</organism>
<keyword evidence="2" id="KW-0479">Metal-binding</keyword>
<feature type="region of interest" description="Disordered" evidence="8">
    <location>
        <begin position="96"/>
        <end position="132"/>
    </location>
</feature>
<evidence type="ECO:0000313" key="12">
    <source>
        <dbReference type="RefSeq" id="XP_012670818.2"/>
    </source>
</evidence>
<keyword evidence="11" id="KW-1185">Reference proteome</keyword>
<gene>
    <name evidence="12" type="primary">phc3</name>
</gene>
<dbReference type="GO" id="GO:0035102">
    <property type="term" value="C:PRC1 complex"/>
    <property type="evidence" value="ECO:0007669"/>
    <property type="project" value="TreeGrafter"/>
</dbReference>
<reference evidence="12" key="1">
    <citation type="submission" date="2025-08" db="UniProtKB">
        <authorList>
            <consortium name="RefSeq"/>
        </authorList>
    </citation>
    <scope>IDENTIFICATION</scope>
</reference>
<evidence type="ECO:0000256" key="2">
    <source>
        <dbReference type="ARBA" id="ARBA00022723"/>
    </source>
</evidence>
<feature type="compositionally biased region" description="Polar residues" evidence="8">
    <location>
        <begin position="29"/>
        <end position="38"/>
    </location>
</feature>
<keyword evidence="4" id="KW-0862">Zinc</keyword>
<dbReference type="GO" id="GO:0042393">
    <property type="term" value="F:histone binding"/>
    <property type="evidence" value="ECO:0007669"/>
    <property type="project" value="TreeGrafter"/>
</dbReference>
<evidence type="ECO:0000313" key="11">
    <source>
        <dbReference type="Proteomes" id="UP000515152"/>
    </source>
</evidence>
<dbReference type="SMART" id="SM00454">
    <property type="entry name" value="SAM"/>
    <property type="match status" value="1"/>
</dbReference>
<dbReference type="InterPro" id="IPR001660">
    <property type="entry name" value="SAM"/>
</dbReference>
<feature type="compositionally biased region" description="Polar residues" evidence="8">
    <location>
        <begin position="519"/>
        <end position="528"/>
    </location>
</feature>
<evidence type="ECO:0000256" key="8">
    <source>
        <dbReference type="SAM" id="MobiDB-lite"/>
    </source>
</evidence>
<evidence type="ECO:0000256" key="7">
    <source>
        <dbReference type="PROSITE-ProRule" id="PRU00367"/>
    </source>
</evidence>
<accession>A0A6P3VG70</accession>
<dbReference type="GO" id="GO:0003682">
    <property type="term" value="F:chromatin binding"/>
    <property type="evidence" value="ECO:0007669"/>
    <property type="project" value="TreeGrafter"/>
</dbReference>
<feature type="compositionally biased region" description="Low complexity" evidence="8">
    <location>
        <begin position="96"/>
        <end position="120"/>
    </location>
</feature>
<feature type="region of interest" description="Disordered" evidence="8">
    <location>
        <begin position="487"/>
        <end position="605"/>
    </location>
</feature>